<dbReference type="Proteomes" id="UP000187412">
    <property type="component" value="Unassembled WGS sequence"/>
</dbReference>
<dbReference type="EMBL" id="MPTB01000002">
    <property type="protein sequence ID" value="OMD53080.1"/>
    <property type="molecule type" value="Genomic_DNA"/>
</dbReference>
<organism evidence="1 2">
    <name type="scientific">Paenibacillus borealis</name>
    <dbReference type="NCBI Taxonomy" id="160799"/>
    <lineage>
        <taxon>Bacteria</taxon>
        <taxon>Bacillati</taxon>
        <taxon>Bacillota</taxon>
        <taxon>Bacilli</taxon>
        <taxon>Bacillales</taxon>
        <taxon>Paenibacillaceae</taxon>
        <taxon>Paenibacillus</taxon>
    </lineage>
</organism>
<keyword evidence="2" id="KW-1185">Reference proteome</keyword>
<protein>
    <recommendedName>
        <fullName evidence="3">Bacterial Ig-like domain-containing protein</fullName>
    </recommendedName>
</protein>
<sequence length="126" mass="13020">MPTVQNYNRGLISNFAGSASIPANSIILLIELGIFVNQASNFLEVSTSVGVLTDSETGALVTINVNMDGNPVGTTGTVFIDTSNSVITYNIVLTDVSIGHHVIQILADSGGYSLNGLATAQATVYG</sequence>
<name>A0ABX3HQB6_PAEBO</name>
<reference evidence="1 2" key="1">
    <citation type="submission" date="2016-10" db="EMBL/GenBank/DDBJ databases">
        <title>Paenibacillus species isolates.</title>
        <authorList>
            <person name="Beno S.M."/>
        </authorList>
    </citation>
    <scope>NUCLEOTIDE SEQUENCE [LARGE SCALE GENOMIC DNA]</scope>
    <source>
        <strain evidence="1 2">FSL H7-0744</strain>
    </source>
</reference>
<accession>A0ABX3HQB6</accession>
<comment type="caution">
    <text evidence="1">The sequence shown here is derived from an EMBL/GenBank/DDBJ whole genome shotgun (WGS) entry which is preliminary data.</text>
</comment>
<dbReference type="RefSeq" id="WP_076109138.1">
    <property type="nucleotide sequence ID" value="NZ_MPTB01000002.1"/>
</dbReference>
<evidence type="ECO:0000313" key="2">
    <source>
        <dbReference type="Proteomes" id="UP000187412"/>
    </source>
</evidence>
<evidence type="ECO:0008006" key="3">
    <source>
        <dbReference type="Google" id="ProtNLM"/>
    </source>
</evidence>
<evidence type="ECO:0000313" key="1">
    <source>
        <dbReference type="EMBL" id="OMD53080.1"/>
    </source>
</evidence>
<proteinExistence type="predicted"/>
<gene>
    <name evidence="1" type="ORF">BSK56_02290</name>
</gene>